<comment type="caution">
    <text evidence="1">The sequence shown here is derived from an EMBL/GenBank/DDBJ whole genome shotgun (WGS) entry which is preliminary data.</text>
</comment>
<accession>A0ABW9N4T7</accession>
<proteinExistence type="predicted"/>
<reference evidence="1" key="1">
    <citation type="submission" date="2019-08" db="EMBL/GenBank/DDBJ databases">
        <title>Rapid identification of Enteric Bacteria from Whole Genome Sequences (WGS) using Average Nucleotide Identity (ANI).</title>
        <authorList>
            <person name="Lane C."/>
        </authorList>
    </citation>
    <scope>NUCLEOTIDE SEQUENCE [LARGE SCALE GENOMIC DNA]</scope>
    <source>
        <strain evidence="1">2010D-8461</strain>
    </source>
</reference>
<keyword evidence="2" id="KW-1185">Reference proteome</keyword>
<protein>
    <recommendedName>
        <fullName evidence="3">Bacteriocin immunity protein</fullName>
    </recommendedName>
</protein>
<evidence type="ECO:0000313" key="1">
    <source>
        <dbReference type="EMBL" id="MPB99290.1"/>
    </source>
</evidence>
<name>A0ABW9N4T7_9BACT</name>
<sequence length="86" mass="10031">MITNKQIFDECVKIHETIINNGEAEAKEKILCLLDKIKDKSKYPPILNHLLRQLGMYSYMNENTSILTDRIALECFKIKNKESKSE</sequence>
<organism evidence="1 2">
    <name type="scientific">Campylobacter subantarcticus</name>
    <dbReference type="NCBI Taxonomy" id="497724"/>
    <lineage>
        <taxon>Bacteria</taxon>
        <taxon>Pseudomonadati</taxon>
        <taxon>Campylobacterota</taxon>
        <taxon>Epsilonproteobacteria</taxon>
        <taxon>Campylobacterales</taxon>
        <taxon>Campylobacteraceae</taxon>
        <taxon>Campylobacter</taxon>
    </lineage>
</organism>
<dbReference type="RefSeq" id="WP_043019622.1">
    <property type="nucleotide sequence ID" value="NZ_AACKMW020000033.1"/>
</dbReference>
<evidence type="ECO:0008006" key="3">
    <source>
        <dbReference type="Google" id="ProtNLM"/>
    </source>
</evidence>
<dbReference type="Proteomes" id="UP000364097">
    <property type="component" value="Unassembled WGS sequence"/>
</dbReference>
<dbReference type="EMBL" id="AACKMW020000033">
    <property type="protein sequence ID" value="MPB99290.1"/>
    <property type="molecule type" value="Genomic_DNA"/>
</dbReference>
<evidence type="ECO:0000313" key="2">
    <source>
        <dbReference type="Proteomes" id="UP000364097"/>
    </source>
</evidence>
<gene>
    <name evidence="1" type="ORF">A0Z09_004380</name>
</gene>